<name>X0Z838_9ZZZZ</name>
<dbReference type="Gene3D" id="1.20.120.1910">
    <property type="entry name" value="Cysteine-tRNA ligase, C-terminal anti-codon recognition domain"/>
    <property type="match status" value="1"/>
</dbReference>
<sequence length="331" mass="38815">EQIELIKKLEKKGYTYKTSDGIYFDTSKLKDYGKLAKINIKGLKAGKRISVGEKRNKTDFALWKFSKKPGTRQQEWKSPWGLGFPGWHIECSAMSMKYLGETFDIHTGGTDHISIHHPNEIAQSEAATGKPFVKYWLHGAFLTFKGEKVSKSTGGLYTLSELEEKGYSPLDLRYFFLSAHYRKPLNFSFQALDYAKSSLQRLKEIISKLDKKQKKNKKNIDMAYKQFLEFLNDDINTPRALSYMWEILRENRLNDSEKYDLILKFDKVFGLDLDKVKEIKVSKELEKLILERRMLREKKDWKKADEIRKKINKLGFVIEDTKERVIVKRRS</sequence>
<evidence type="ECO:0000256" key="1">
    <source>
        <dbReference type="ARBA" id="ARBA00001947"/>
    </source>
</evidence>
<dbReference type="SUPFAM" id="SSF47323">
    <property type="entry name" value="Anticodon-binding domain of a subclass of class I aminoacyl-tRNA synthetases"/>
    <property type="match status" value="1"/>
</dbReference>
<organism evidence="12">
    <name type="scientific">marine sediment metagenome</name>
    <dbReference type="NCBI Taxonomy" id="412755"/>
    <lineage>
        <taxon>unclassified sequences</taxon>
        <taxon>metagenomes</taxon>
        <taxon>ecological metagenomes</taxon>
    </lineage>
</organism>
<keyword evidence="5" id="KW-0479">Metal-binding</keyword>
<comment type="caution">
    <text evidence="12">The sequence shown here is derived from an EMBL/GenBank/DDBJ whole genome shotgun (WGS) entry which is preliminary data.</text>
</comment>
<dbReference type="EMBL" id="BART01007166">
    <property type="protein sequence ID" value="GAG54532.1"/>
    <property type="molecule type" value="Genomic_DNA"/>
</dbReference>
<dbReference type="AlphaFoldDB" id="X0Z838"/>
<dbReference type="PANTHER" id="PTHR10890:SF3">
    <property type="entry name" value="CYSTEINE--TRNA LIGASE, CYTOPLASMIC"/>
    <property type="match status" value="1"/>
</dbReference>
<keyword evidence="7" id="KW-0862">Zinc</keyword>
<comment type="cofactor">
    <cofactor evidence="1">
        <name>Zn(2+)</name>
        <dbReference type="ChEBI" id="CHEBI:29105"/>
    </cofactor>
</comment>
<evidence type="ECO:0000256" key="8">
    <source>
        <dbReference type="ARBA" id="ARBA00022840"/>
    </source>
</evidence>
<gene>
    <name evidence="12" type="ORF">S01H4_16345</name>
</gene>
<keyword evidence="4" id="KW-0436">Ligase</keyword>
<dbReference type="GO" id="GO:0006423">
    <property type="term" value="P:cysteinyl-tRNA aminoacylation"/>
    <property type="evidence" value="ECO:0007669"/>
    <property type="project" value="InterPro"/>
</dbReference>
<dbReference type="InterPro" id="IPR024909">
    <property type="entry name" value="Cys-tRNA/MSH_ligase"/>
</dbReference>
<reference evidence="12" key="1">
    <citation type="journal article" date="2014" name="Front. Microbiol.">
        <title>High frequency of phylogenetically diverse reductive dehalogenase-homologous genes in deep subseafloor sedimentary metagenomes.</title>
        <authorList>
            <person name="Kawai M."/>
            <person name="Futagami T."/>
            <person name="Toyoda A."/>
            <person name="Takaki Y."/>
            <person name="Nishi S."/>
            <person name="Hori S."/>
            <person name="Arai W."/>
            <person name="Tsubouchi T."/>
            <person name="Morono Y."/>
            <person name="Uchiyama I."/>
            <person name="Ito T."/>
            <person name="Fujiyama A."/>
            <person name="Inagaki F."/>
            <person name="Takami H."/>
        </authorList>
    </citation>
    <scope>NUCLEOTIDE SEQUENCE</scope>
    <source>
        <strain evidence="12">Expedition CK06-06</strain>
    </source>
</reference>
<dbReference type="InterPro" id="IPR015273">
    <property type="entry name" value="Cys-tRNA-synt_Ia_DALR"/>
</dbReference>
<evidence type="ECO:0000256" key="3">
    <source>
        <dbReference type="ARBA" id="ARBA00014738"/>
    </source>
</evidence>
<comment type="subcellular location">
    <subcellularLocation>
        <location evidence="2">Cytoplasm</location>
    </subcellularLocation>
</comment>
<dbReference type="InterPro" id="IPR056411">
    <property type="entry name" value="CysS_C"/>
</dbReference>
<feature type="domain" description="tRNA synthetases class I catalytic" evidence="9">
    <location>
        <begin position="3"/>
        <end position="196"/>
    </location>
</feature>
<evidence type="ECO:0000256" key="6">
    <source>
        <dbReference type="ARBA" id="ARBA00022741"/>
    </source>
</evidence>
<dbReference type="Pfam" id="PF01406">
    <property type="entry name" value="tRNA-synt_1e"/>
    <property type="match status" value="1"/>
</dbReference>
<dbReference type="SUPFAM" id="SSF52374">
    <property type="entry name" value="Nucleotidylyl transferase"/>
    <property type="match status" value="1"/>
</dbReference>
<proteinExistence type="predicted"/>
<dbReference type="GO" id="GO:0046872">
    <property type="term" value="F:metal ion binding"/>
    <property type="evidence" value="ECO:0007669"/>
    <property type="project" value="UniProtKB-KW"/>
</dbReference>
<evidence type="ECO:0000259" key="11">
    <source>
        <dbReference type="Pfam" id="PF23493"/>
    </source>
</evidence>
<evidence type="ECO:0000256" key="7">
    <source>
        <dbReference type="ARBA" id="ARBA00022833"/>
    </source>
</evidence>
<dbReference type="Pfam" id="PF23493">
    <property type="entry name" value="CysS_C"/>
    <property type="match status" value="1"/>
</dbReference>
<dbReference type="GO" id="GO:0005524">
    <property type="term" value="F:ATP binding"/>
    <property type="evidence" value="ECO:0007669"/>
    <property type="project" value="UniProtKB-KW"/>
</dbReference>
<dbReference type="Gene3D" id="3.40.50.620">
    <property type="entry name" value="HUPs"/>
    <property type="match status" value="1"/>
</dbReference>
<dbReference type="GO" id="GO:0005829">
    <property type="term" value="C:cytosol"/>
    <property type="evidence" value="ECO:0007669"/>
    <property type="project" value="TreeGrafter"/>
</dbReference>
<feature type="domain" description="Cysteinyl-tRNA synthetase class Ia DALR" evidence="10">
    <location>
        <begin position="226"/>
        <end position="264"/>
    </location>
</feature>
<keyword evidence="6" id="KW-0547">Nucleotide-binding</keyword>
<dbReference type="InterPro" id="IPR009080">
    <property type="entry name" value="tRNAsynth_Ia_anticodon-bd"/>
</dbReference>
<evidence type="ECO:0000256" key="2">
    <source>
        <dbReference type="ARBA" id="ARBA00004496"/>
    </source>
</evidence>
<dbReference type="InterPro" id="IPR032678">
    <property type="entry name" value="tRNA-synt_1_cat_dom"/>
</dbReference>
<feature type="non-terminal residue" evidence="12">
    <location>
        <position position="1"/>
    </location>
</feature>
<accession>X0Z838</accession>
<dbReference type="GO" id="GO:0004817">
    <property type="term" value="F:cysteine-tRNA ligase activity"/>
    <property type="evidence" value="ECO:0007669"/>
    <property type="project" value="InterPro"/>
</dbReference>
<dbReference type="PRINTS" id="PR00983">
    <property type="entry name" value="TRNASYNTHCYS"/>
</dbReference>
<feature type="domain" description="Cysteinyl-tRNA ligase anticodon binding" evidence="11">
    <location>
        <begin position="282"/>
        <end position="324"/>
    </location>
</feature>
<dbReference type="Pfam" id="PF09190">
    <property type="entry name" value="DALR_2"/>
    <property type="match status" value="1"/>
</dbReference>
<evidence type="ECO:0000256" key="4">
    <source>
        <dbReference type="ARBA" id="ARBA00022598"/>
    </source>
</evidence>
<dbReference type="PANTHER" id="PTHR10890">
    <property type="entry name" value="CYSTEINYL-TRNA SYNTHETASE"/>
    <property type="match status" value="1"/>
</dbReference>
<protein>
    <recommendedName>
        <fullName evidence="3">Cysteine--tRNA ligase</fullName>
    </recommendedName>
</protein>
<evidence type="ECO:0000313" key="12">
    <source>
        <dbReference type="EMBL" id="GAG54532.1"/>
    </source>
</evidence>
<evidence type="ECO:0000259" key="9">
    <source>
        <dbReference type="Pfam" id="PF01406"/>
    </source>
</evidence>
<dbReference type="InterPro" id="IPR014729">
    <property type="entry name" value="Rossmann-like_a/b/a_fold"/>
</dbReference>
<evidence type="ECO:0000256" key="5">
    <source>
        <dbReference type="ARBA" id="ARBA00022723"/>
    </source>
</evidence>
<keyword evidence="8" id="KW-0067">ATP-binding</keyword>
<evidence type="ECO:0000259" key="10">
    <source>
        <dbReference type="Pfam" id="PF09190"/>
    </source>
</evidence>